<evidence type="ECO:0008006" key="4">
    <source>
        <dbReference type="Google" id="ProtNLM"/>
    </source>
</evidence>
<evidence type="ECO:0000256" key="1">
    <source>
        <dbReference type="SAM" id="SignalP"/>
    </source>
</evidence>
<accession>A0A660L407</accession>
<dbReference type="Proteomes" id="UP000278962">
    <property type="component" value="Unassembled WGS sequence"/>
</dbReference>
<dbReference type="AlphaFoldDB" id="A0A660L407"/>
<proteinExistence type="predicted"/>
<evidence type="ECO:0000313" key="3">
    <source>
        <dbReference type="Proteomes" id="UP000278962"/>
    </source>
</evidence>
<evidence type="ECO:0000313" key="2">
    <source>
        <dbReference type="EMBL" id="RKQ88055.1"/>
    </source>
</evidence>
<sequence length="601" mass="63231">MPTRLLVPLLLLLVFPASARADWFPATPIDGPNADVVAVGNVDLARDGAGAVAYLRKDGGVTHAFVARLIGGGWRGPERVDPTSGEATEVKVATGDGYRMAVAWIADGNVYANVAPGGTPDPGGFSGPVQLGGAGAKDVDIDLGVNGAAYVTWQQDGNVLAARLQDSTWTLVPQPLDVDVPLEAGTGRLAPKVAVSAEGYAVVTWGDVAPGITRVWARRITGLNLSVAPQLLNLPEGGNADSPDIDIEDDGSFAWVVFRQDVAGVSRTLGRRLVGSTFEVQEAIDANLSSDTPKVQMGGGGVGYAVAQSQGGANVVGSWLSRDHFQAPARIDSADSATPTKPEVAASDRGDIALAWRTGPVGGTVARARFKDGESAVGPEFTVSNPALGPVADPGVFVGGDRLGDFGVAMVQGSPGAYALTGAVFDRAPGAPFIEETTTYKRKTRPDFRWRAGIELWGPQRFRVFVDNVLIGETPNETLTPRVPLTTGKHTWQVEAVDARGQTSRSRLRTLRIDAVKPTLTVKVSGKRVAGQSLKVTVRAKDAGGAGLDHITVDYGDKSAKSDKATTRHRYKRGTFRLKVAAVDKAGNVTRKEVRLRIKKS</sequence>
<reference evidence="2 3" key="1">
    <citation type="submission" date="2018-10" db="EMBL/GenBank/DDBJ databases">
        <title>Genomic Encyclopedia of Archaeal and Bacterial Type Strains, Phase II (KMG-II): from individual species to whole genera.</title>
        <authorList>
            <person name="Goeker M."/>
        </authorList>
    </citation>
    <scope>NUCLEOTIDE SEQUENCE [LARGE SCALE GENOMIC DNA]</scope>
    <source>
        <strain evidence="2 3">DSM 14954</strain>
    </source>
</reference>
<comment type="caution">
    <text evidence="2">The sequence shown here is derived from an EMBL/GenBank/DDBJ whole genome shotgun (WGS) entry which is preliminary data.</text>
</comment>
<feature type="chain" id="PRO_5024893229" description="PKD domain-containing protein" evidence="1">
    <location>
        <begin position="22"/>
        <end position="601"/>
    </location>
</feature>
<keyword evidence="3" id="KW-1185">Reference proteome</keyword>
<organism evidence="2 3">
    <name type="scientific">Solirubrobacter pauli</name>
    <dbReference type="NCBI Taxonomy" id="166793"/>
    <lineage>
        <taxon>Bacteria</taxon>
        <taxon>Bacillati</taxon>
        <taxon>Actinomycetota</taxon>
        <taxon>Thermoleophilia</taxon>
        <taxon>Solirubrobacterales</taxon>
        <taxon>Solirubrobacteraceae</taxon>
        <taxon>Solirubrobacter</taxon>
    </lineage>
</organism>
<keyword evidence="1" id="KW-0732">Signal</keyword>
<protein>
    <recommendedName>
        <fullName evidence="4">PKD domain-containing protein</fullName>
    </recommendedName>
</protein>
<feature type="signal peptide" evidence="1">
    <location>
        <begin position="1"/>
        <end position="21"/>
    </location>
</feature>
<dbReference type="EMBL" id="RBIL01000002">
    <property type="protein sequence ID" value="RKQ88055.1"/>
    <property type="molecule type" value="Genomic_DNA"/>
</dbReference>
<name>A0A660L407_9ACTN</name>
<gene>
    <name evidence="2" type="ORF">C8N24_6094</name>
</gene>